<proteinExistence type="predicted"/>
<evidence type="ECO:0000313" key="2">
    <source>
        <dbReference type="Proteomes" id="UP001329430"/>
    </source>
</evidence>
<dbReference type="Proteomes" id="UP001329430">
    <property type="component" value="Chromosome 10"/>
</dbReference>
<protein>
    <submittedName>
        <fullName evidence="1">Uncharacterized protein</fullName>
    </submittedName>
</protein>
<dbReference type="AlphaFoldDB" id="A0AAN7V3Q8"/>
<sequence>MQVYQKIVAALTIAVVIFTLCTCAKQGRKLHKGMILRQKETDAVNFIRLVVMRLIYGIATRMGLEENISEALNGAFVPPGVEEDYDFDLSDRDDYDY</sequence>
<comment type="caution">
    <text evidence="1">The sequence shown here is derived from an EMBL/GenBank/DDBJ whole genome shotgun (WGS) entry which is preliminary data.</text>
</comment>
<dbReference type="EMBL" id="JAVRBK010000010">
    <property type="protein sequence ID" value="KAK5638546.1"/>
    <property type="molecule type" value="Genomic_DNA"/>
</dbReference>
<accession>A0AAN7V3Q8</accession>
<name>A0AAN7V3Q8_9COLE</name>
<keyword evidence="2" id="KW-1185">Reference proteome</keyword>
<evidence type="ECO:0000313" key="1">
    <source>
        <dbReference type="EMBL" id="KAK5638546.1"/>
    </source>
</evidence>
<organism evidence="1 2">
    <name type="scientific">Pyrocoelia pectoralis</name>
    <dbReference type="NCBI Taxonomy" id="417401"/>
    <lineage>
        <taxon>Eukaryota</taxon>
        <taxon>Metazoa</taxon>
        <taxon>Ecdysozoa</taxon>
        <taxon>Arthropoda</taxon>
        <taxon>Hexapoda</taxon>
        <taxon>Insecta</taxon>
        <taxon>Pterygota</taxon>
        <taxon>Neoptera</taxon>
        <taxon>Endopterygota</taxon>
        <taxon>Coleoptera</taxon>
        <taxon>Polyphaga</taxon>
        <taxon>Elateriformia</taxon>
        <taxon>Elateroidea</taxon>
        <taxon>Lampyridae</taxon>
        <taxon>Lampyrinae</taxon>
        <taxon>Pyrocoelia</taxon>
    </lineage>
</organism>
<gene>
    <name evidence="1" type="ORF">RI129_012841</name>
</gene>
<reference evidence="1 2" key="1">
    <citation type="journal article" date="2024" name="Insects">
        <title>An Improved Chromosome-Level Genome Assembly of the Firefly Pyrocoelia pectoralis.</title>
        <authorList>
            <person name="Fu X."/>
            <person name="Meyer-Rochow V.B."/>
            <person name="Ballantyne L."/>
            <person name="Zhu X."/>
        </authorList>
    </citation>
    <scope>NUCLEOTIDE SEQUENCE [LARGE SCALE GENOMIC DNA]</scope>
    <source>
        <strain evidence="1">XCY_ONT2</strain>
    </source>
</reference>